<dbReference type="SUPFAM" id="SSF46894">
    <property type="entry name" value="C-terminal effector domain of the bipartite response regulators"/>
    <property type="match status" value="1"/>
</dbReference>
<dbReference type="InterPro" id="IPR001789">
    <property type="entry name" value="Sig_transdc_resp-reg_receiver"/>
</dbReference>
<dbReference type="GO" id="GO:0006355">
    <property type="term" value="P:regulation of DNA-templated transcription"/>
    <property type="evidence" value="ECO:0007669"/>
    <property type="project" value="InterPro"/>
</dbReference>
<gene>
    <name evidence="11" type="ORF">G3T37_07575</name>
</gene>
<dbReference type="SMART" id="SM00448">
    <property type="entry name" value="REC"/>
    <property type="match status" value="1"/>
</dbReference>
<dbReference type="InterPro" id="IPR016032">
    <property type="entry name" value="Sig_transdc_resp-reg_C-effctor"/>
</dbReference>
<comment type="subcellular location">
    <subcellularLocation>
        <location evidence="1">Cytoplasm</location>
    </subcellularLocation>
</comment>
<feature type="domain" description="OmpR/PhoB-type" evidence="10">
    <location>
        <begin position="113"/>
        <end position="211"/>
    </location>
</feature>
<evidence type="ECO:0000256" key="3">
    <source>
        <dbReference type="ARBA" id="ARBA00023012"/>
    </source>
</evidence>
<dbReference type="GO" id="GO:0032993">
    <property type="term" value="C:protein-DNA complex"/>
    <property type="evidence" value="ECO:0007669"/>
    <property type="project" value="TreeGrafter"/>
</dbReference>
<name>A0A7C9TQI9_9MICO</name>
<dbReference type="SMART" id="SM00862">
    <property type="entry name" value="Trans_reg_C"/>
    <property type="match status" value="1"/>
</dbReference>
<dbReference type="EMBL" id="JAAGWZ010000002">
    <property type="protein sequence ID" value="NEM91215.1"/>
    <property type="molecule type" value="Genomic_DNA"/>
</dbReference>
<keyword evidence="3" id="KW-0902">Two-component regulatory system</keyword>
<dbReference type="PROSITE" id="PS50110">
    <property type="entry name" value="RESPONSE_REGULATORY"/>
    <property type="match status" value="1"/>
</dbReference>
<evidence type="ECO:0000256" key="6">
    <source>
        <dbReference type="ARBA" id="ARBA00023163"/>
    </source>
</evidence>
<dbReference type="Proteomes" id="UP000479756">
    <property type="component" value="Unassembled WGS sequence"/>
</dbReference>
<evidence type="ECO:0000256" key="5">
    <source>
        <dbReference type="ARBA" id="ARBA00023125"/>
    </source>
</evidence>
<keyword evidence="2 7" id="KW-0597">Phosphoprotein</keyword>
<sequence length="213" mass="23351">MRNLLERGLTAEGYAVSAVDNGVDALIAASREPVSGMVVDVMLPGMSGFEICRRVRASGISAPILLLTARDAVKDRVFGLDSGADDYLTKPFDFEELSARLRAMLRRHTGGDRLRITVGRLLLDSEMLRITSGDTVIPASPKEFALLRLLAGDVGNPVSRTQILEQVWGTTQHIDPNIVDQYISYLRRKIDPQTSGVKIVTVRGAGYRLELVE</sequence>
<protein>
    <submittedName>
        <fullName evidence="11">Response regulator transcription factor</fullName>
    </submittedName>
</protein>
<evidence type="ECO:0000256" key="7">
    <source>
        <dbReference type="PROSITE-ProRule" id="PRU00169"/>
    </source>
</evidence>
<evidence type="ECO:0000256" key="8">
    <source>
        <dbReference type="PROSITE-ProRule" id="PRU01091"/>
    </source>
</evidence>
<accession>A0A7C9TQI9</accession>
<organism evidence="11 12">
    <name type="scientific">Galbitalea soli</name>
    <dbReference type="NCBI Taxonomy" id="1268042"/>
    <lineage>
        <taxon>Bacteria</taxon>
        <taxon>Bacillati</taxon>
        <taxon>Actinomycetota</taxon>
        <taxon>Actinomycetes</taxon>
        <taxon>Micrococcales</taxon>
        <taxon>Microbacteriaceae</taxon>
        <taxon>Galbitalea</taxon>
    </lineage>
</organism>
<feature type="DNA-binding region" description="OmpR/PhoB-type" evidence="8">
    <location>
        <begin position="113"/>
        <end position="211"/>
    </location>
</feature>
<keyword evidence="6" id="KW-0804">Transcription</keyword>
<evidence type="ECO:0000259" key="9">
    <source>
        <dbReference type="PROSITE" id="PS50110"/>
    </source>
</evidence>
<dbReference type="GO" id="GO:0005829">
    <property type="term" value="C:cytosol"/>
    <property type="evidence" value="ECO:0007669"/>
    <property type="project" value="TreeGrafter"/>
</dbReference>
<proteinExistence type="predicted"/>
<dbReference type="Pfam" id="PF00072">
    <property type="entry name" value="Response_reg"/>
    <property type="match status" value="1"/>
</dbReference>
<dbReference type="PANTHER" id="PTHR48111:SF22">
    <property type="entry name" value="REGULATOR OF RPOS"/>
    <property type="match status" value="1"/>
</dbReference>
<dbReference type="Gene3D" id="1.10.10.10">
    <property type="entry name" value="Winged helix-like DNA-binding domain superfamily/Winged helix DNA-binding domain"/>
    <property type="match status" value="1"/>
</dbReference>
<keyword evidence="12" id="KW-1185">Reference proteome</keyword>
<dbReference type="GO" id="GO:0000156">
    <property type="term" value="F:phosphorelay response regulator activity"/>
    <property type="evidence" value="ECO:0007669"/>
    <property type="project" value="TreeGrafter"/>
</dbReference>
<reference evidence="11 12" key="1">
    <citation type="journal article" date="2014" name="Int. J. Syst. Evol. Microbiol.">
        <title>Description of Galbitalea soli gen. nov., sp. nov., and Frondihabitans sucicola sp. nov.</title>
        <authorList>
            <person name="Kim S.J."/>
            <person name="Lim J.M."/>
            <person name="Ahn J.H."/>
            <person name="Weon H.Y."/>
            <person name="Hamada M."/>
            <person name="Suzuki K."/>
            <person name="Ahn T.Y."/>
            <person name="Kwon S.W."/>
        </authorList>
    </citation>
    <scope>NUCLEOTIDE SEQUENCE [LARGE SCALE GENOMIC DNA]</scope>
    <source>
        <strain evidence="11 12">NBRC 108727</strain>
    </source>
</reference>
<dbReference type="Gene3D" id="3.40.50.2300">
    <property type="match status" value="1"/>
</dbReference>
<dbReference type="PROSITE" id="PS51755">
    <property type="entry name" value="OMPR_PHOB"/>
    <property type="match status" value="1"/>
</dbReference>
<keyword evidence="5 8" id="KW-0238">DNA-binding</keyword>
<dbReference type="AlphaFoldDB" id="A0A7C9TQI9"/>
<comment type="caution">
    <text evidence="11">The sequence shown here is derived from an EMBL/GenBank/DDBJ whole genome shotgun (WGS) entry which is preliminary data.</text>
</comment>
<dbReference type="Pfam" id="PF00486">
    <property type="entry name" value="Trans_reg_C"/>
    <property type="match status" value="1"/>
</dbReference>
<dbReference type="InterPro" id="IPR011006">
    <property type="entry name" value="CheY-like_superfamily"/>
</dbReference>
<dbReference type="InterPro" id="IPR039420">
    <property type="entry name" value="WalR-like"/>
</dbReference>
<dbReference type="InterPro" id="IPR036388">
    <property type="entry name" value="WH-like_DNA-bd_sf"/>
</dbReference>
<dbReference type="GO" id="GO:0000976">
    <property type="term" value="F:transcription cis-regulatory region binding"/>
    <property type="evidence" value="ECO:0007669"/>
    <property type="project" value="TreeGrafter"/>
</dbReference>
<evidence type="ECO:0000313" key="12">
    <source>
        <dbReference type="Proteomes" id="UP000479756"/>
    </source>
</evidence>
<evidence type="ECO:0000256" key="1">
    <source>
        <dbReference type="ARBA" id="ARBA00004496"/>
    </source>
</evidence>
<feature type="modified residue" description="4-aspartylphosphate" evidence="7">
    <location>
        <position position="40"/>
    </location>
</feature>
<dbReference type="PANTHER" id="PTHR48111">
    <property type="entry name" value="REGULATOR OF RPOS"/>
    <property type="match status" value="1"/>
</dbReference>
<evidence type="ECO:0000256" key="2">
    <source>
        <dbReference type="ARBA" id="ARBA00022553"/>
    </source>
</evidence>
<dbReference type="CDD" id="cd00383">
    <property type="entry name" value="trans_reg_C"/>
    <property type="match status" value="1"/>
</dbReference>
<dbReference type="SUPFAM" id="SSF52172">
    <property type="entry name" value="CheY-like"/>
    <property type="match status" value="1"/>
</dbReference>
<dbReference type="InterPro" id="IPR001867">
    <property type="entry name" value="OmpR/PhoB-type_DNA-bd"/>
</dbReference>
<dbReference type="Gene3D" id="6.10.250.690">
    <property type="match status" value="1"/>
</dbReference>
<evidence type="ECO:0000259" key="10">
    <source>
        <dbReference type="PROSITE" id="PS51755"/>
    </source>
</evidence>
<keyword evidence="4" id="KW-0805">Transcription regulation</keyword>
<evidence type="ECO:0000256" key="4">
    <source>
        <dbReference type="ARBA" id="ARBA00023015"/>
    </source>
</evidence>
<feature type="domain" description="Response regulatory" evidence="9">
    <location>
        <begin position="1"/>
        <end position="105"/>
    </location>
</feature>
<evidence type="ECO:0000313" key="11">
    <source>
        <dbReference type="EMBL" id="NEM91215.1"/>
    </source>
</evidence>